<dbReference type="InterPro" id="IPR029058">
    <property type="entry name" value="AB_hydrolase_fold"/>
</dbReference>
<evidence type="ECO:0000313" key="1">
    <source>
        <dbReference type="EMBL" id="MDQ0463937.1"/>
    </source>
</evidence>
<keyword evidence="2" id="KW-1185">Reference proteome</keyword>
<evidence type="ECO:0000313" key="2">
    <source>
        <dbReference type="Proteomes" id="UP001228905"/>
    </source>
</evidence>
<dbReference type="RefSeq" id="WP_307348218.1">
    <property type="nucleotide sequence ID" value="NZ_JAUSVS010000002.1"/>
</dbReference>
<organism evidence="1 2">
    <name type="scientific">Caulobacter ginsengisoli</name>
    <dbReference type="NCBI Taxonomy" id="400775"/>
    <lineage>
        <taxon>Bacteria</taxon>
        <taxon>Pseudomonadati</taxon>
        <taxon>Pseudomonadota</taxon>
        <taxon>Alphaproteobacteria</taxon>
        <taxon>Caulobacterales</taxon>
        <taxon>Caulobacteraceae</taxon>
        <taxon>Caulobacter</taxon>
    </lineage>
</organism>
<dbReference type="EMBL" id="JAUSVS010000002">
    <property type="protein sequence ID" value="MDQ0463937.1"/>
    <property type="molecule type" value="Genomic_DNA"/>
</dbReference>
<protein>
    <recommendedName>
        <fullName evidence="3">Alpha/beta hydrolase</fullName>
    </recommendedName>
</protein>
<dbReference type="Pfam" id="PF05990">
    <property type="entry name" value="DUF900"/>
    <property type="match status" value="1"/>
</dbReference>
<gene>
    <name evidence="1" type="ORF">QO010_001708</name>
</gene>
<accession>A0ABU0ISL4</accession>
<proteinExistence type="predicted"/>
<sequence length="303" mass="32131">MVLFLDYRSAGVGGSVTSSPRVYEAGVPATGSPIAYNPVATLPNVTGVHLVFATHGFNVSRPKGVRSLTRLGQALAAEIAGLGGRMATTPAELSPNAETRPTWYFMGVLWPGDWALPQIPLNYIGAGPDADASGRRLAEYADSHFPGAASVSLISHSMGARLVLTAANRTGKTVRQICVAAPAVDDRILADRQRFEAARRRAARTTVMSSMGDNVLKLAYPAGTLAALVGRQDDMPFGTALGYSGSRPNPLTLVDNTAIPKAQKYDHGDYLPSEDMTVSNFRVDRSIHLMAQAMVGGSSAWPY</sequence>
<dbReference type="SUPFAM" id="SSF53474">
    <property type="entry name" value="alpha/beta-Hydrolases"/>
    <property type="match status" value="1"/>
</dbReference>
<dbReference type="InterPro" id="IPR010297">
    <property type="entry name" value="DUF900_hydrolase"/>
</dbReference>
<reference evidence="1 2" key="1">
    <citation type="submission" date="2023-07" db="EMBL/GenBank/DDBJ databases">
        <title>Genomic Encyclopedia of Type Strains, Phase IV (KMG-IV): sequencing the most valuable type-strain genomes for metagenomic binning, comparative biology and taxonomic classification.</title>
        <authorList>
            <person name="Goeker M."/>
        </authorList>
    </citation>
    <scope>NUCLEOTIDE SEQUENCE [LARGE SCALE GENOMIC DNA]</scope>
    <source>
        <strain evidence="1 2">DSM 18695</strain>
    </source>
</reference>
<comment type="caution">
    <text evidence="1">The sequence shown here is derived from an EMBL/GenBank/DDBJ whole genome shotgun (WGS) entry which is preliminary data.</text>
</comment>
<dbReference type="Proteomes" id="UP001228905">
    <property type="component" value="Unassembled WGS sequence"/>
</dbReference>
<evidence type="ECO:0008006" key="3">
    <source>
        <dbReference type="Google" id="ProtNLM"/>
    </source>
</evidence>
<name>A0ABU0ISL4_9CAUL</name>
<dbReference type="Gene3D" id="3.40.50.1820">
    <property type="entry name" value="alpha/beta hydrolase"/>
    <property type="match status" value="1"/>
</dbReference>